<dbReference type="Gramene" id="rna-AYBTSS11_LOCUS9644">
    <property type="protein sequence ID" value="CAJ1940331.1"/>
    <property type="gene ID" value="gene-AYBTSS11_LOCUS9644"/>
</dbReference>
<evidence type="ECO:0000313" key="2">
    <source>
        <dbReference type="Proteomes" id="UP001189624"/>
    </source>
</evidence>
<dbReference type="Proteomes" id="UP001189624">
    <property type="component" value="Chromosome 3"/>
</dbReference>
<gene>
    <name evidence="1" type="ORF">AYBTSS11_LOCUS9644</name>
</gene>
<dbReference type="AlphaFoldDB" id="A0AA86SDT7"/>
<organism evidence="1 2">
    <name type="scientific">Sphenostylis stenocarpa</name>
    <dbReference type="NCBI Taxonomy" id="92480"/>
    <lineage>
        <taxon>Eukaryota</taxon>
        <taxon>Viridiplantae</taxon>
        <taxon>Streptophyta</taxon>
        <taxon>Embryophyta</taxon>
        <taxon>Tracheophyta</taxon>
        <taxon>Spermatophyta</taxon>
        <taxon>Magnoliopsida</taxon>
        <taxon>eudicotyledons</taxon>
        <taxon>Gunneridae</taxon>
        <taxon>Pentapetalae</taxon>
        <taxon>rosids</taxon>
        <taxon>fabids</taxon>
        <taxon>Fabales</taxon>
        <taxon>Fabaceae</taxon>
        <taxon>Papilionoideae</taxon>
        <taxon>50 kb inversion clade</taxon>
        <taxon>NPAAA clade</taxon>
        <taxon>indigoferoid/millettioid clade</taxon>
        <taxon>Phaseoleae</taxon>
        <taxon>Sphenostylis</taxon>
    </lineage>
</organism>
<name>A0AA86SDT7_9FABA</name>
<protein>
    <submittedName>
        <fullName evidence="1">Uncharacterized protein</fullName>
    </submittedName>
</protein>
<keyword evidence="2" id="KW-1185">Reference proteome</keyword>
<proteinExistence type="predicted"/>
<sequence>MPFKLNATPVFQIQNKKGSLGKKDGVRPVEHIVAQTYAEWEREAPMKSEAAAAPKVAEECGFREWEKDYDLYFGFPQGTEIGGGGTIEIP</sequence>
<accession>A0AA86SDT7</accession>
<reference evidence="1" key="1">
    <citation type="submission" date="2023-10" db="EMBL/GenBank/DDBJ databases">
        <authorList>
            <person name="Domelevo Entfellner J.-B."/>
        </authorList>
    </citation>
    <scope>NUCLEOTIDE SEQUENCE</scope>
</reference>
<evidence type="ECO:0000313" key="1">
    <source>
        <dbReference type="EMBL" id="CAJ1940331.1"/>
    </source>
</evidence>
<dbReference type="EMBL" id="OY731400">
    <property type="protein sequence ID" value="CAJ1940331.1"/>
    <property type="molecule type" value="Genomic_DNA"/>
</dbReference>